<keyword evidence="3 6" id="KW-0812">Transmembrane</keyword>
<dbReference type="RefSeq" id="XP_025377475.1">
    <property type="nucleotide sequence ID" value="XM_025519620.1"/>
</dbReference>
<feature type="transmembrane region" description="Helical" evidence="6">
    <location>
        <begin position="123"/>
        <end position="142"/>
    </location>
</feature>
<dbReference type="Gene3D" id="1.20.1260.100">
    <property type="entry name" value="TspO/MBR protein"/>
    <property type="match status" value="1"/>
</dbReference>
<reference evidence="7 8" key="1">
    <citation type="journal article" date="2018" name="Mol. Biol. Evol.">
        <title>Broad Genomic Sampling Reveals a Smut Pathogenic Ancestry of the Fungal Clade Ustilaginomycotina.</title>
        <authorList>
            <person name="Kijpornyongpan T."/>
            <person name="Mondo S.J."/>
            <person name="Barry K."/>
            <person name="Sandor L."/>
            <person name="Lee J."/>
            <person name="Lipzen A."/>
            <person name="Pangilinan J."/>
            <person name="LaButti K."/>
            <person name="Hainaut M."/>
            <person name="Henrissat B."/>
            <person name="Grigoriev I.V."/>
            <person name="Spatafora J.W."/>
            <person name="Aime M.C."/>
        </authorList>
    </citation>
    <scope>NUCLEOTIDE SEQUENCE [LARGE SCALE GENOMIC DNA]</scope>
    <source>
        <strain evidence="7 8">MCA 4198</strain>
    </source>
</reference>
<dbReference type="FunCoup" id="A0A316YLM1">
    <property type="interactions" value="13"/>
</dbReference>
<protein>
    <submittedName>
        <fullName evidence="7">TspO/MBR-related protein</fullName>
    </submittedName>
</protein>
<dbReference type="PANTHER" id="PTHR10057:SF0">
    <property type="entry name" value="TRANSLOCATOR PROTEIN"/>
    <property type="match status" value="1"/>
</dbReference>
<evidence type="ECO:0000256" key="1">
    <source>
        <dbReference type="ARBA" id="ARBA00004141"/>
    </source>
</evidence>
<evidence type="ECO:0000256" key="4">
    <source>
        <dbReference type="ARBA" id="ARBA00022989"/>
    </source>
</evidence>
<keyword evidence="8" id="KW-1185">Reference proteome</keyword>
<dbReference type="InParanoid" id="A0A316YLM1"/>
<dbReference type="STRING" id="215250.A0A316YLM1"/>
<name>A0A316YLM1_9BASI</name>
<dbReference type="CDD" id="cd15904">
    <property type="entry name" value="TSPO_MBR"/>
    <property type="match status" value="1"/>
</dbReference>
<evidence type="ECO:0000256" key="2">
    <source>
        <dbReference type="ARBA" id="ARBA00007524"/>
    </source>
</evidence>
<dbReference type="Pfam" id="PF03073">
    <property type="entry name" value="TspO_MBR"/>
    <property type="match status" value="1"/>
</dbReference>
<dbReference type="EMBL" id="KZ819636">
    <property type="protein sequence ID" value="PWN90277.1"/>
    <property type="molecule type" value="Genomic_DNA"/>
</dbReference>
<organism evidence="7 8">
    <name type="scientific">Acaromyces ingoldii</name>
    <dbReference type="NCBI Taxonomy" id="215250"/>
    <lineage>
        <taxon>Eukaryota</taxon>
        <taxon>Fungi</taxon>
        <taxon>Dikarya</taxon>
        <taxon>Basidiomycota</taxon>
        <taxon>Ustilaginomycotina</taxon>
        <taxon>Exobasidiomycetes</taxon>
        <taxon>Exobasidiales</taxon>
        <taxon>Cryptobasidiaceae</taxon>
        <taxon>Acaromyces</taxon>
    </lineage>
</organism>
<comment type="similarity">
    <text evidence="2">Belongs to the TspO/BZRP family.</text>
</comment>
<dbReference type="PANTHER" id="PTHR10057">
    <property type="entry name" value="PERIPHERAL-TYPE BENZODIAZEPINE RECEPTOR"/>
    <property type="match status" value="1"/>
</dbReference>
<dbReference type="InterPro" id="IPR004307">
    <property type="entry name" value="TspO_MBR"/>
</dbReference>
<feature type="transmembrane region" description="Helical" evidence="6">
    <location>
        <begin position="149"/>
        <end position="171"/>
    </location>
</feature>
<evidence type="ECO:0000256" key="3">
    <source>
        <dbReference type="ARBA" id="ARBA00022692"/>
    </source>
</evidence>
<dbReference type="GO" id="GO:0005741">
    <property type="term" value="C:mitochondrial outer membrane"/>
    <property type="evidence" value="ECO:0007669"/>
    <property type="project" value="TreeGrafter"/>
</dbReference>
<gene>
    <name evidence="7" type="ORF">FA10DRAFT_251709</name>
</gene>
<evidence type="ECO:0000256" key="6">
    <source>
        <dbReference type="SAM" id="Phobius"/>
    </source>
</evidence>
<dbReference type="OrthoDB" id="8841220at2759"/>
<evidence type="ECO:0000313" key="8">
    <source>
        <dbReference type="Proteomes" id="UP000245768"/>
    </source>
</evidence>
<proteinExistence type="inferred from homology"/>
<evidence type="ECO:0000256" key="5">
    <source>
        <dbReference type="ARBA" id="ARBA00023136"/>
    </source>
</evidence>
<dbReference type="AlphaFoldDB" id="A0A316YLM1"/>
<keyword evidence="5 6" id="KW-0472">Membrane</keyword>
<keyword evidence="4 6" id="KW-1133">Transmembrane helix</keyword>
<sequence>MSLPPLLIDVPRNPILAVGLPLSLGIATGFITRTSKHSPDSLWYKSLQRPSWEPPRWAFPVVWPILYIGMGYASHLNVKSLDRTPPGLGRTKALRALKLYYAQLFLNQLWTPLFFGAGQQSAAFANLVALTGTVAAWGITLADVEPKAAYIAVPYFAWTAYASVLNGYIWWQNTGQYYYQKLIKKSKSS</sequence>
<comment type="subcellular location">
    <subcellularLocation>
        <location evidence="1">Membrane</location>
        <topology evidence="1">Multi-pass membrane protein</topology>
    </subcellularLocation>
</comment>
<dbReference type="Proteomes" id="UP000245768">
    <property type="component" value="Unassembled WGS sequence"/>
</dbReference>
<accession>A0A316YLM1</accession>
<dbReference type="InterPro" id="IPR038330">
    <property type="entry name" value="TspO/MBR-related_sf"/>
</dbReference>
<dbReference type="GO" id="GO:0033013">
    <property type="term" value="P:tetrapyrrole metabolic process"/>
    <property type="evidence" value="ECO:0007669"/>
    <property type="project" value="UniProtKB-ARBA"/>
</dbReference>
<dbReference type="GeneID" id="37041536"/>
<dbReference type="FunFam" id="1.20.1260.100:FF:000001">
    <property type="entry name" value="translocator protein 2"/>
    <property type="match status" value="1"/>
</dbReference>
<evidence type="ECO:0000313" key="7">
    <source>
        <dbReference type="EMBL" id="PWN90277.1"/>
    </source>
</evidence>